<keyword evidence="4" id="KW-1185">Reference proteome</keyword>
<feature type="compositionally biased region" description="Low complexity" evidence="1">
    <location>
        <begin position="52"/>
        <end position="64"/>
    </location>
</feature>
<feature type="compositionally biased region" description="Low complexity" evidence="1">
    <location>
        <begin position="513"/>
        <end position="533"/>
    </location>
</feature>
<accession>A0A507QND5</accession>
<organism evidence="3 4">
    <name type="scientific">Monascus purpureus</name>
    <name type="common">Red mold</name>
    <name type="synonym">Monascus anka</name>
    <dbReference type="NCBI Taxonomy" id="5098"/>
    <lineage>
        <taxon>Eukaryota</taxon>
        <taxon>Fungi</taxon>
        <taxon>Dikarya</taxon>
        <taxon>Ascomycota</taxon>
        <taxon>Pezizomycotina</taxon>
        <taxon>Eurotiomycetes</taxon>
        <taxon>Eurotiomycetidae</taxon>
        <taxon>Eurotiales</taxon>
        <taxon>Aspergillaceae</taxon>
        <taxon>Monascus</taxon>
    </lineage>
</organism>
<sequence>MSEAPKPVEETPAAAPAAEAPKETPAESTPAETPAPAAETPAAEAPKEEATPETPAPATEVAAEAPKEEESKEETPVTDGVLGHKGSGLVKGLRFSKRFFYFSDEPVESKHLHVFHQNEKPAVAHPIAAWASQTGKGLLFYVKRAEDKLTPQGIFSLADITDLTKEGFNEFHFKVNGQKHTFQAATAKERDSWLATLRAKIEEAKAQKEAITSSEGFKTELEKLRKPFVSHPPPKAVEPKEAPKEEATPAEESKAASKSRSQSRKRTSLFGSFLGKKEETEEKKEEAKKEEAEDKEEKPAEAAATPAESAPAAETPAEAPAPAETPKEEKTPETPKEEKKPEAPATNNHKGKRTSIFGNFFQKVTSPSHEKTEKEATAPAQSSVPSTAPQLDNPVEETPAQPPADPEKETAPAEPEAPKEEAAGSPAETPAKETPAKDKRRTSFFGNLGGKKDGSDSEEHKSSKLGSLFRKPSKAVKSEKKEKKEDKETAAEAKTEPAEEPIKESPAEEASKPAESTEPVPVAATPAPVQAAA</sequence>
<feature type="compositionally biased region" description="Basic and acidic residues" evidence="1">
    <location>
        <begin position="237"/>
        <end position="255"/>
    </location>
</feature>
<feature type="region of interest" description="Disordered" evidence="1">
    <location>
        <begin position="224"/>
        <end position="533"/>
    </location>
</feature>
<dbReference type="Pfam" id="PF15406">
    <property type="entry name" value="PH_6"/>
    <property type="match status" value="1"/>
</dbReference>
<dbReference type="STRING" id="5098.A0A507QND5"/>
<evidence type="ECO:0000256" key="1">
    <source>
        <dbReference type="SAM" id="MobiDB-lite"/>
    </source>
</evidence>
<feature type="compositionally biased region" description="Basic and acidic residues" evidence="1">
    <location>
        <begin position="405"/>
        <end position="422"/>
    </location>
</feature>
<feature type="compositionally biased region" description="Basic and acidic residues" evidence="1">
    <location>
        <begin position="325"/>
        <end position="342"/>
    </location>
</feature>
<protein>
    <recommendedName>
        <fullName evidence="2">PH domain-containing protein</fullName>
    </recommendedName>
</protein>
<dbReference type="PROSITE" id="PS50003">
    <property type="entry name" value="PH_DOMAIN"/>
    <property type="match status" value="1"/>
</dbReference>
<feature type="compositionally biased region" description="Basic and acidic residues" evidence="1">
    <location>
        <begin position="65"/>
        <end position="75"/>
    </location>
</feature>
<evidence type="ECO:0000313" key="4">
    <source>
        <dbReference type="Proteomes" id="UP000319663"/>
    </source>
</evidence>
<name>A0A507QND5_MONPU</name>
<dbReference type="SMART" id="SM00233">
    <property type="entry name" value="PH"/>
    <property type="match status" value="1"/>
</dbReference>
<dbReference type="InterPro" id="IPR011993">
    <property type="entry name" value="PH-like_dom_sf"/>
</dbReference>
<evidence type="ECO:0000259" key="2">
    <source>
        <dbReference type="PROSITE" id="PS50003"/>
    </source>
</evidence>
<dbReference type="EMBL" id="VIFY01000171">
    <property type="protein sequence ID" value="TQB69121.1"/>
    <property type="molecule type" value="Genomic_DNA"/>
</dbReference>
<feature type="compositionally biased region" description="Polar residues" evidence="1">
    <location>
        <begin position="379"/>
        <end position="390"/>
    </location>
</feature>
<dbReference type="InterPro" id="IPR001849">
    <property type="entry name" value="PH_domain"/>
</dbReference>
<proteinExistence type="predicted"/>
<gene>
    <name evidence="3" type="ORF">MPDQ_002339</name>
</gene>
<dbReference type="CDD" id="cd00821">
    <property type="entry name" value="PH"/>
    <property type="match status" value="1"/>
</dbReference>
<dbReference type="AlphaFoldDB" id="A0A507QND5"/>
<dbReference type="InterPro" id="IPR039712">
    <property type="entry name" value="Meu6"/>
</dbReference>
<feature type="compositionally biased region" description="Low complexity" evidence="1">
    <location>
        <begin position="301"/>
        <end position="324"/>
    </location>
</feature>
<dbReference type="PANTHER" id="PTHR42073:SF1">
    <property type="entry name" value="MEIOTIC EXPRESSION UP-REGULATED PROTEIN 6"/>
    <property type="match status" value="1"/>
</dbReference>
<dbReference type="InterPro" id="IPR039483">
    <property type="entry name" value="Meu6_PH_dom"/>
</dbReference>
<reference evidence="3 4" key="1">
    <citation type="submission" date="2019-06" db="EMBL/GenBank/DDBJ databases">
        <title>Wine fermentation using esterase from Monascus purpureus.</title>
        <authorList>
            <person name="Geng C."/>
            <person name="Zhang Y."/>
        </authorList>
    </citation>
    <scope>NUCLEOTIDE SEQUENCE [LARGE SCALE GENOMIC DNA]</scope>
    <source>
        <strain evidence="3">HQ1</strain>
    </source>
</reference>
<feature type="compositionally biased region" description="Low complexity" evidence="1">
    <location>
        <begin position="26"/>
        <end position="44"/>
    </location>
</feature>
<dbReference type="SUPFAM" id="SSF50729">
    <property type="entry name" value="PH domain-like"/>
    <property type="match status" value="1"/>
</dbReference>
<dbReference type="Gene3D" id="2.30.29.30">
    <property type="entry name" value="Pleckstrin-homology domain (PH domain)/Phosphotyrosine-binding domain (PTB)"/>
    <property type="match status" value="1"/>
</dbReference>
<feature type="compositionally biased region" description="Basic and acidic residues" evidence="1">
    <location>
        <begin position="275"/>
        <end position="300"/>
    </location>
</feature>
<dbReference type="PANTHER" id="PTHR42073">
    <property type="entry name" value="MEIOTIC EXPRESSION UP-REGULATED PROTEIN 6"/>
    <property type="match status" value="1"/>
</dbReference>
<feature type="domain" description="PH" evidence="2">
    <location>
        <begin position="75"/>
        <end position="202"/>
    </location>
</feature>
<feature type="region of interest" description="Disordered" evidence="1">
    <location>
        <begin position="1"/>
        <end position="83"/>
    </location>
</feature>
<feature type="compositionally biased region" description="Low complexity" evidence="1">
    <location>
        <begin position="1"/>
        <end position="19"/>
    </location>
</feature>
<comment type="caution">
    <text evidence="3">The sequence shown here is derived from an EMBL/GenBank/DDBJ whole genome shotgun (WGS) entry which is preliminary data.</text>
</comment>
<dbReference type="Proteomes" id="UP000319663">
    <property type="component" value="Unassembled WGS sequence"/>
</dbReference>
<evidence type="ECO:0000313" key="3">
    <source>
        <dbReference type="EMBL" id="TQB69121.1"/>
    </source>
</evidence>
<feature type="compositionally biased region" description="Basic and acidic residues" evidence="1">
    <location>
        <begin position="450"/>
        <end position="462"/>
    </location>
</feature>
<feature type="compositionally biased region" description="Basic and acidic residues" evidence="1">
    <location>
        <begin position="476"/>
        <end position="512"/>
    </location>
</feature>